<organism evidence="1 3">
    <name type="scientific">Vigna unguiculata</name>
    <name type="common">Cowpea</name>
    <dbReference type="NCBI Taxonomy" id="3917"/>
    <lineage>
        <taxon>Eukaryota</taxon>
        <taxon>Viridiplantae</taxon>
        <taxon>Streptophyta</taxon>
        <taxon>Embryophyta</taxon>
        <taxon>Tracheophyta</taxon>
        <taxon>Spermatophyta</taxon>
        <taxon>Magnoliopsida</taxon>
        <taxon>eudicotyledons</taxon>
        <taxon>Gunneridae</taxon>
        <taxon>Pentapetalae</taxon>
        <taxon>rosids</taxon>
        <taxon>fabids</taxon>
        <taxon>Fabales</taxon>
        <taxon>Fabaceae</taxon>
        <taxon>Papilionoideae</taxon>
        <taxon>50 kb inversion clade</taxon>
        <taxon>NPAAA clade</taxon>
        <taxon>indigoferoid/millettioid clade</taxon>
        <taxon>Phaseoleae</taxon>
        <taxon>Vigna</taxon>
    </lineage>
</organism>
<evidence type="ECO:0000313" key="2">
    <source>
        <dbReference type="EMBL" id="QCE00133.1"/>
    </source>
</evidence>
<name>A0A4D6MHD3_VIGUN</name>
<evidence type="ECO:0000313" key="1">
    <source>
        <dbReference type="EMBL" id="QCE00131.1"/>
    </source>
</evidence>
<dbReference type="EMBL" id="CP039351">
    <property type="protein sequence ID" value="QCE00133.1"/>
    <property type="molecule type" value="Genomic_DNA"/>
</dbReference>
<accession>A0A4D6MHD3</accession>
<evidence type="ECO:0000313" key="3">
    <source>
        <dbReference type="Proteomes" id="UP000501690"/>
    </source>
</evidence>
<dbReference type="AlphaFoldDB" id="A0A4D6MHD3"/>
<proteinExistence type="predicted"/>
<gene>
    <name evidence="1" type="ORF">DEO72_LG7g1417</name>
    <name evidence="2" type="ORF">DEO72_LG7g1419</name>
</gene>
<protein>
    <submittedName>
        <fullName evidence="1">Uncharacterized protein</fullName>
    </submittedName>
</protein>
<sequence length="65" mass="7235">MQQCRSSCLQRDGVTAFRREHNVVAAMEAMHVDDGMGVNVVDVVTDSENDSRMVQLGGSIIRQRK</sequence>
<reference evidence="1 3" key="1">
    <citation type="submission" date="2019-04" db="EMBL/GenBank/DDBJ databases">
        <title>An improved genome assembly and genetic linkage map for asparagus bean, Vigna unguiculata ssp. sesquipedialis.</title>
        <authorList>
            <person name="Xia Q."/>
            <person name="Zhang R."/>
            <person name="Dong Y."/>
        </authorList>
    </citation>
    <scope>NUCLEOTIDE SEQUENCE [LARGE SCALE GENOMIC DNA]</scope>
    <source>
        <tissue evidence="1">Leaf</tissue>
    </source>
</reference>
<keyword evidence="3" id="KW-1185">Reference proteome</keyword>
<dbReference type="EMBL" id="CP039351">
    <property type="protein sequence ID" value="QCE00131.1"/>
    <property type="molecule type" value="Genomic_DNA"/>
</dbReference>
<dbReference type="Proteomes" id="UP000501690">
    <property type="component" value="Linkage Group LG7"/>
</dbReference>